<dbReference type="AlphaFoldDB" id="A0A5J4QFZ5"/>
<dbReference type="EMBL" id="SNRW01045626">
    <property type="protein sequence ID" value="KAA6320199.1"/>
    <property type="molecule type" value="Genomic_DNA"/>
</dbReference>
<accession>A0A5J4QFZ5</accession>
<proteinExistence type="predicted"/>
<comment type="caution">
    <text evidence="1">The sequence shown here is derived from an EMBL/GenBank/DDBJ whole genome shotgun (WGS) entry which is preliminary data.</text>
</comment>
<evidence type="ECO:0000313" key="1">
    <source>
        <dbReference type="EMBL" id="KAA6320199.1"/>
    </source>
</evidence>
<sequence>MLVTNRMQWDILVKKEPYLGVSIGSVDQVTSIKGNTHVAIAGVYYTDYEPLKRATSDVNGDGKINIVDDWHVNSIIDGMKSMSWVQDVVQKQTEAIGDGVQPYDPMNTKPMKSLLRYSPMLYTTLFLSLQKQKYSSAGLYIYTLGA</sequence>
<dbReference type="Proteomes" id="UP000324800">
    <property type="component" value="Unassembled WGS sequence"/>
</dbReference>
<evidence type="ECO:0000313" key="2">
    <source>
        <dbReference type="Proteomes" id="UP000324800"/>
    </source>
</evidence>
<protein>
    <recommendedName>
        <fullName evidence="3">Dockerin domain-containing protein</fullName>
    </recommendedName>
</protein>
<organism evidence="1 2">
    <name type="scientific">Streblomastix strix</name>
    <dbReference type="NCBI Taxonomy" id="222440"/>
    <lineage>
        <taxon>Eukaryota</taxon>
        <taxon>Metamonada</taxon>
        <taxon>Preaxostyla</taxon>
        <taxon>Oxymonadida</taxon>
        <taxon>Streblomastigidae</taxon>
        <taxon>Streblomastix</taxon>
    </lineage>
</organism>
<evidence type="ECO:0008006" key="3">
    <source>
        <dbReference type="Google" id="ProtNLM"/>
    </source>
</evidence>
<feature type="non-terminal residue" evidence="1">
    <location>
        <position position="146"/>
    </location>
</feature>
<name>A0A5J4QFZ5_9EUKA</name>
<gene>
    <name evidence="1" type="ORF">EZS28_054716</name>
</gene>
<reference evidence="1 2" key="1">
    <citation type="submission" date="2019-03" db="EMBL/GenBank/DDBJ databases">
        <title>Single cell metagenomics reveals metabolic interactions within the superorganism composed of flagellate Streblomastix strix and complex community of Bacteroidetes bacteria on its surface.</title>
        <authorList>
            <person name="Treitli S.C."/>
            <person name="Kolisko M."/>
            <person name="Husnik F."/>
            <person name="Keeling P."/>
            <person name="Hampl V."/>
        </authorList>
    </citation>
    <scope>NUCLEOTIDE SEQUENCE [LARGE SCALE GENOMIC DNA]</scope>
    <source>
        <strain evidence="1">ST1C</strain>
    </source>
</reference>